<evidence type="ECO:0000256" key="1">
    <source>
        <dbReference type="SAM" id="Phobius"/>
    </source>
</evidence>
<name>A0A7W7YCV1_9BACT</name>
<feature type="transmembrane region" description="Helical" evidence="1">
    <location>
        <begin position="156"/>
        <end position="177"/>
    </location>
</feature>
<keyword evidence="1" id="KW-1133">Transmembrane helix</keyword>
<dbReference type="EMBL" id="JACHIG010000007">
    <property type="protein sequence ID" value="MBB5033805.1"/>
    <property type="molecule type" value="Genomic_DNA"/>
</dbReference>
<dbReference type="RefSeq" id="WP_221306195.1">
    <property type="nucleotide sequence ID" value="NZ_JACHIG010000007.1"/>
</dbReference>
<evidence type="ECO:0000313" key="2">
    <source>
        <dbReference type="EMBL" id="MBB5033805.1"/>
    </source>
</evidence>
<reference evidence="2 3" key="1">
    <citation type="submission" date="2020-08" db="EMBL/GenBank/DDBJ databases">
        <title>Genomic Encyclopedia of Type Strains, Phase IV (KMG-IV): sequencing the most valuable type-strain genomes for metagenomic binning, comparative biology and taxonomic classification.</title>
        <authorList>
            <person name="Goeker M."/>
        </authorList>
    </citation>
    <scope>NUCLEOTIDE SEQUENCE [LARGE SCALE GENOMIC DNA]</scope>
    <source>
        <strain evidence="2 3">DSM 12252</strain>
    </source>
</reference>
<sequence length="219" mass="24413">MSSAQTPPADGILDETRALSAETRNQLAEELRQFRQDLKYEGWVRTCSFLPAGVTIRRQAQMTRRSWSGIQPAVLMLYDRSSSSSAVSFAPVLWERYPATDLVEIMQETRRIFADTKLTLDERLAVATRTWIDRVRTMESMRLKQSLWLQRQERQFGLVVPALLAGGAVIAALLGFVSRRRSAASDRRFLLPVVHVGTRFGAAFGGGVTADVKTSAGAH</sequence>
<accession>A0A7W7YCV1</accession>
<comment type="caution">
    <text evidence="2">The sequence shown here is derived from an EMBL/GenBank/DDBJ whole genome shotgun (WGS) entry which is preliminary data.</text>
</comment>
<evidence type="ECO:0008006" key="4">
    <source>
        <dbReference type="Google" id="ProtNLM"/>
    </source>
</evidence>
<evidence type="ECO:0000313" key="3">
    <source>
        <dbReference type="Proteomes" id="UP000590740"/>
    </source>
</evidence>
<protein>
    <recommendedName>
        <fullName evidence="4">TPM domain-containing protein</fullName>
    </recommendedName>
</protein>
<dbReference type="Proteomes" id="UP000590740">
    <property type="component" value="Unassembled WGS sequence"/>
</dbReference>
<gene>
    <name evidence="2" type="ORF">HNQ65_003395</name>
</gene>
<dbReference type="AlphaFoldDB" id="A0A7W7YCV1"/>
<keyword evidence="1" id="KW-0472">Membrane</keyword>
<proteinExistence type="predicted"/>
<keyword evidence="1" id="KW-0812">Transmembrane</keyword>
<organism evidence="2 3">
    <name type="scientific">Prosthecobacter vanneervenii</name>
    <dbReference type="NCBI Taxonomy" id="48466"/>
    <lineage>
        <taxon>Bacteria</taxon>
        <taxon>Pseudomonadati</taxon>
        <taxon>Verrucomicrobiota</taxon>
        <taxon>Verrucomicrobiia</taxon>
        <taxon>Verrucomicrobiales</taxon>
        <taxon>Verrucomicrobiaceae</taxon>
        <taxon>Prosthecobacter</taxon>
    </lineage>
</organism>
<keyword evidence="3" id="KW-1185">Reference proteome</keyword>